<comment type="subcellular location">
    <subcellularLocation>
        <location evidence="1">Membrane</location>
    </subcellularLocation>
</comment>
<keyword evidence="5" id="KW-1185">Reference proteome</keyword>
<dbReference type="HOGENOM" id="CLU_090265_0_1_6"/>
<evidence type="ECO:0000259" key="3">
    <source>
        <dbReference type="Pfam" id="PF05433"/>
    </source>
</evidence>
<dbReference type="PATRIC" id="fig|1217721.7.peg.2208"/>
<evidence type="ECO:0000256" key="1">
    <source>
        <dbReference type="ARBA" id="ARBA00004370"/>
    </source>
</evidence>
<feature type="domain" description="Glycine zipper 2TM" evidence="3">
    <location>
        <begin position="62"/>
        <end position="102"/>
    </location>
</feature>
<accession>A0A075K1J5</accession>
<reference evidence="4 5" key="1">
    <citation type="submission" date="2014-07" db="EMBL/GenBank/DDBJ databases">
        <title>Complete Genome Sequence of Dyella japonica Strain A8 Isolated from Malaysian Tropical Soil.</title>
        <authorList>
            <person name="Hui R.K.H."/>
            <person name="Chen J.-W."/>
            <person name="Chan K.-G."/>
            <person name="Leung F.C.C."/>
        </authorList>
    </citation>
    <scope>NUCLEOTIDE SEQUENCE [LARGE SCALE GENOMIC DNA]</scope>
    <source>
        <strain evidence="4 5">A8</strain>
    </source>
</reference>
<sequence>MDTLLRRLAVVGLFSAVALLSGCETPPQRQVVYSGASNRCEQCGVVSDVRQIQTQKEASPLGMVIGGIAGGVIGNQFGGGSGKALTTVAGAVAGGAIGNQVGKNSGGPDIAYQVTIKLDDGRYATVTQAADPQVRPGDYVQIRNNLVYRL</sequence>
<evidence type="ECO:0000313" key="4">
    <source>
        <dbReference type="EMBL" id="AIF47695.1"/>
    </source>
</evidence>
<dbReference type="InterPro" id="IPR051407">
    <property type="entry name" value="Bact_OM_lipoprot/Surf_antigen"/>
</dbReference>
<dbReference type="KEGG" id="dja:HY57_10680"/>
<dbReference type="AlphaFoldDB" id="A0A075K1J5"/>
<evidence type="ECO:0000313" key="5">
    <source>
        <dbReference type="Proteomes" id="UP000027987"/>
    </source>
</evidence>
<dbReference type="Pfam" id="PF05433">
    <property type="entry name" value="Rick_17kDa_Anti"/>
    <property type="match status" value="1"/>
</dbReference>
<dbReference type="PANTHER" id="PTHR35603:SF2">
    <property type="entry name" value="OUTER MEMBRANE LIPOPROTEIN"/>
    <property type="match status" value="1"/>
</dbReference>
<organism evidence="4 5">
    <name type="scientific">Dyella japonica A8</name>
    <dbReference type="NCBI Taxonomy" id="1217721"/>
    <lineage>
        <taxon>Bacteria</taxon>
        <taxon>Pseudomonadati</taxon>
        <taxon>Pseudomonadota</taxon>
        <taxon>Gammaproteobacteria</taxon>
        <taxon>Lysobacterales</taxon>
        <taxon>Rhodanobacteraceae</taxon>
        <taxon>Dyella</taxon>
    </lineage>
</organism>
<dbReference type="PANTHER" id="PTHR35603">
    <property type="match status" value="1"/>
</dbReference>
<dbReference type="EMBL" id="CP008884">
    <property type="protein sequence ID" value="AIF47695.1"/>
    <property type="molecule type" value="Genomic_DNA"/>
</dbReference>
<dbReference type="PROSITE" id="PS51257">
    <property type="entry name" value="PROKAR_LIPOPROTEIN"/>
    <property type="match status" value="1"/>
</dbReference>
<protein>
    <recommendedName>
        <fullName evidence="3">Glycine zipper 2TM domain-containing protein</fullName>
    </recommendedName>
</protein>
<keyword evidence="2" id="KW-0472">Membrane</keyword>
<evidence type="ECO:0000256" key="2">
    <source>
        <dbReference type="ARBA" id="ARBA00023136"/>
    </source>
</evidence>
<dbReference type="Proteomes" id="UP000027987">
    <property type="component" value="Chromosome"/>
</dbReference>
<dbReference type="STRING" id="1217721.HY57_10680"/>
<proteinExistence type="predicted"/>
<name>A0A075K1J5_9GAMM</name>
<dbReference type="GO" id="GO:0019867">
    <property type="term" value="C:outer membrane"/>
    <property type="evidence" value="ECO:0007669"/>
    <property type="project" value="InterPro"/>
</dbReference>
<dbReference type="InterPro" id="IPR008816">
    <property type="entry name" value="Gly_zipper_2TM_dom"/>
</dbReference>
<gene>
    <name evidence="4" type="ORF">HY57_10680</name>
</gene>